<accession>A0ACB9ZQ29</accession>
<sequence>MHEMEGSMRSGGVIKKKSSSGCLIIKKKTDVLGSGVGSSHKEKKRPRMIASQSGSSDESLEPVRRKFNDRMQNGSSVYGRRVEEDREFRRNGEMIESERKRSRMELFEFDEYDEFDGKKMRNDFMEMVGGSGQSRGIVGSSGRNVMGEKRKHAYFDGSRSGLGGRNKTVAFGGKSRLDSEDDEANLPISLLRLKHQEESAEQIRLQGKNGVLKVMVNKKKMGLSSCKSNNRQVVDTNRKESSPEEAVNEETPARPSFLSDSKRAEKRLAFVDKEKNQMNLQKQMLGKPNKAGGSEREKSELKLQKQLKGKSKNGGDYELDGTDTSLKLAPPNLEAAGGATKAVKRETKRSSPTEDLTPVKGCERTVTAQADNLTPDKGKDGKAKRGGSTEKQLLRERIREMLISSGWTIDYRPRRNRDYLDAVYINPSGTAYWSIIKAYDALQKQLQGHDDKNGAEVVSSSYAPLSDDLINKLTRQTRKKIEEELKKKRKDVAVTKNSKKARVKGSAEESDSDHHDEKLSSFVRQNGKSKKGRLGELNSGGGDDLSDDSFGGKPENEDKAASHSKSKSNVVQARKSRKIGRCTLLVRSSDKGPNSESDGYVPYTGKRTLLAWLIDSGTVQSSEKVQYMNRRRSRVKLEGWITRDGIHCGCCSKILTVSKFELHAGSKLRQPFQNIILESGPSLLQCLVDAWNKQEESVRQGFHIVNTDSDDPDDDTCGICGDGGDLICCDGCPSTFHQSCLGIQNLPLGDWHCPNCTCKFCGTIGENVTEEGGGTASELMMCSLCEKKYHKSCSQGMVAPVVLGNSASASFCGKECQELYDHLQKITGIKHELEAGFSWSLIQRTDLESDTTHRGFPQRVECNSKLAVALSVMDECFLPIVDRRSEINLIRNVLYNCGSNFRRLNFCGFYAMILERGDEIISAASIRIHGTQLAEMPFIGTRHIHRRQGMCRRLLFAIESVLCSLKVKKLIIPAISEHMHTWTAVFGFGPLEESDKKEMKHMNMLVFPGTDMLQKKLMKQEIPEGVVESKGNCPQSPALIKKSNIDSLEKQERNTQDDAGSDHKSEIIDKADVILSASAVPSNDTAVNRGVDPIHVSEVKSSSNENEGIEPQLTKEVAESTGRLECGSPSVTATCTQTRKTDASQDLAEDKSPTSLSTACDIAENSVRKREQSNPAVIEIKVELHTSADAVPEDILEGASVGPRRSPLQDTPLQNDAEKTGGPESASVPAPSTNEDPILQFNSDLNQPVAGDVKSEADTLSGAVSDAKATNFDSDTNVPNMNMSGAKDEPSVASESDSGTEVHNDGEDICKLNAEGISVEPILDSSAGTAQLPTAEDFERNQNSVPSATSGGTSESSICSSPDLNQQAAIMEAESHEAPEPLSSDDVAQTKPTVQIDGASNSDDSHKLNADGDHVELALGSFPRLRTTSESTIPTGGSE</sequence>
<dbReference type="Proteomes" id="UP001060085">
    <property type="component" value="Linkage Group LG08"/>
</dbReference>
<protein>
    <submittedName>
        <fullName evidence="1">Uncharacterized protein</fullName>
    </submittedName>
</protein>
<name>A0ACB9ZQ29_CATRO</name>
<evidence type="ECO:0000313" key="2">
    <source>
        <dbReference type="Proteomes" id="UP001060085"/>
    </source>
</evidence>
<organism evidence="1 2">
    <name type="scientific">Catharanthus roseus</name>
    <name type="common">Madagascar periwinkle</name>
    <name type="synonym">Vinca rosea</name>
    <dbReference type="NCBI Taxonomy" id="4058"/>
    <lineage>
        <taxon>Eukaryota</taxon>
        <taxon>Viridiplantae</taxon>
        <taxon>Streptophyta</taxon>
        <taxon>Embryophyta</taxon>
        <taxon>Tracheophyta</taxon>
        <taxon>Spermatophyta</taxon>
        <taxon>Magnoliopsida</taxon>
        <taxon>eudicotyledons</taxon>
        <taxon>Gunneridae</taxon>
        <taxon>Pentapetalae</taxon>
        <taxon>asterids</taxon>
        <taxon>lamiids</taxon>
        <taxon>Gentianales</taxon>
        <taxon>Apocynaceae</taxon>
        <taxon>Rauvolfioideae</taxon>
        <taxon>Vinceae</taxon>
        <taxon>Catharanthinae</taxon>
        <taxon>Catharanthus</taxon>
    </lineage>
</organism>
<evidence type="ECO:0000313" key="1">
    <source>
        <dbReference type="EMBL" id="KAI5649148.1"/>
    </source>
</evidence>
<comment type="caution">
    <text evidence="1">The sequence shown here is derived from an EMBL/GenBank/DDBJ whole genome shotgun (WGS) entry which is preliminary data.</text>
</comment>
<gene>
    <name evidence="1" type="ORF">M9H77_35153</name>
</gene>
<reference evidence="2" key="1">
    <citation type="journal article" date="2023" name="Nat. Plants">
        <title>Single-cell RNA sequencing provides a high-resolution roadmap for understanding the multicellular compartmentation of specialized metabolism.</title>
        <authorList>
            <person name="Sun S."/>
            <person name="Shen X."/>
            <person name="Li Y."/>
            <person name="Li Y."/>
            <person name="Wang S."/>
            <person name="Li R."/>
            <person name="Zhang H."/>
            <person name="Shen G."/>
            <person name="Guo B."/>
            <person name="Wei J."/>
            <person name="Xu J."/>
            <person name="St-Pierre B."/>
            <person name="Chen S."/>
            <person name="Sun C."/>
        </authorList>
    </citation>
    <scope>NUCLEOTIDE SEQUENCE [LARGE SCALE GENOMIC DNA]</scope>
</reference>
<proteinExistence type="predicted"/>
<keyword evidence="2" id="KW-1185">Reference proteome</keyword>
<dbReference type="EMBL" id="CM044708">
    <property type="protein sequence ID" value="KAI5649148.1"/>
    <property type="molecule type" value="Genomic_DNA"/>
</dbReference>